<evidence type="ECO:0000259" key="1">
    <source>
        <dbReference type="Pfam" id="PF12545"/>
    </source>
</evidence>
<accession>A0A3B0YDB8</accession>
<feature type="non-terminal residue" evidence="2">
    <location>
        <position position="1"/>
    </location>
</feature>
<dbReference type="InterPro" id="IPR021026">
    <property type="entry name" value="Filamn_hemagglutn_DUF3739"/>
</dbReference>
<dbReference type="Pfam" id="PF12545">
    <property type="entry name" value="DUF3739"/>
    <property type="match status" value="1"/>
</dbReference>
<evidence type="ECO:0000313" key="2">
    <source>
        <dbReference type="EMBL" id="VAW73302.1"/>
    </source>
</evidence>
<dbReference type="EMBL" id="UOFK01000035">
    <property type="protein sequence ID" value="VAW73302.1"/>
    <property type="molecule type" value="Genomic_DNA"/>
</dbReference>
<gene>
    <name evidence="2" type="ORF">MNBD_GAMMA13-1492</name>
</gene>
<organism evidence="2">
    <name type="scientific">hydrothermal vent metagenome</name>
    <dbReference type="NCBI Taxonomy" id="652676"/>
    <lineage>
        <taxon>unclassified sequences</taxon>
        <taxon>metagenomes</taxon>
        <taxon>ecological metagenomes</taxon>
    </lineage>
</organism>
<proteinExistence type="predicted"/>
<sequence length="146" mass="14442">EVKIDANGQLVIENSPSIKGSGIRNFAPPGTPPGNVFLFAPGGTISAGDAGIGSAGNVTLAAVALIGTDNIDVGGTAAGFTPANATVVSTGGLATSNTLASSTNLAEETSSLDDDGRNIKNRQGILLVELLGLDTLCDEGSQDCNN</sequence>
<name>A0A3B0YDB8_9ZZZZ</name>
<reference evidence="2" key="1">
    <citation type="submission" date="2018-06" db="EMBL/GenBank/DDBJ databases">
        <authorList>
            <person name="Zhirakovskaya E."/>
        </authorList>
    </citation>
    <scope>NUCLEOTIDE SEQUENCE</scope>
</reference>
<protein>
    <recommendedName>
        <fullName evidence="1">DUF3739 domain-containing protein</fullName>
    </recommendedName>
</protein>
<feature type="domain" description="DUF3739" evidence="1">
    <location>
        <begin position="2"/>
        <end position="80"/>
    </location>
</feature>
<dbReference type="AlphaFoldDB" id="A0A3B0YDB8"/>